<organism evidence="2 3">
    <name type="scientific">Meloidogyne enterolobii</name>
    <name type="common">Root-knot nematode worm</name>
    <name type="synonym">Meloidogyne mayaguensis</name>
    <dbReference type="NCBI Taxonomy" id="390850"/>
    <lineage>
        <taxon>Eukaryota</taxon>
        <taxon>Metazoa</taxon>
        <taxon>Ecdysozoa</taxon>
        <taxon>Nematoda</taxon>
        <taxon>Chromadorea</taxon>
        <taxon>Rhabditida</taxon>
        <taxon>Tylenchina</taxon>
        <taxon>Tylenchomorpha</taxon>
        <taxon>Tylenchoidea</taxon>
        <taxon>Meloidogynidae</taxon>
        <taxon>Meloidogyninae</taxon>
        <taxon>Meloidogyne</taxon>
    </lineage>
</organism>
<proteinExistence type="predicted"/>
<evidence type="ECO:0000313" key="2">
    <source>
        <dbReference type="EMBL" id="CAD2194696.1"/>
    </source>
</evidence>
<accession>A0A6V7X5S2</accession>
<name>A0A6V7X5S2_MELEN</name>
<gene>
    <name evidence="2" type="ORF">MENT_LOCUS47724</name>
</gene>
<dbReference type="Proteomes" id="UP000580250">
    <property type="component" value="Unassembled WGS sequence"/>
</dbReference>
<comment type="caution">
    <text evidence="2">The sequence shown here is derived from an EMBL/GenBank/DDBJ whole genome shotgun (WGS) entry which is preliminary data.</text>
</comment>
<evidence type="ECO:0000256" key="1">
    <source>
        <dbReference type="SAM" id="Phobius"/>
    </source>
</evidence>
<protein>
    <submittedName>
        <fullName evidence="2">Uncharacterized protein</fullName>
    </submittedName>
</protein>
<evidence type="ECO:0000313" key="3">
    <source>
        <dbReference type="Proteomes" id="UP000580250"/>
    </source>
</evidence>
<keyword evidence="1" id="KW-0812">Transmembrane</keyword>
<dbReference type="EMBL" id="CAJEWN010001137">
    <property type="protein sequence ID" value="CAD2194696.1"/>
    <property type="molecule type" value="Genomic_DNA"/>
</dbReference>
<dbReference type="AlphaFoldDB" id="A0A6V7X5S2"/>
<keyword evidence="1" id="KW-1133">Transmembrane helix</keyword>
<sequence length="69" mass="7790">MAFLSISPEMLWYLIGYLAVILNISAAVNAPILYFNSTDYNAAYKKEFGIIKSKLIKNNTVNPSIILYK</sequence>
<keyword evidence="1" id="KW-0472">Membrane</keyword>
<feature type="transmembrane region" description="Helical" evidence="1">
    <location>
        <begin position="12"/>
        <end position="35"/>
    </location>
</feature>
<reference evidence="2 3" key="1">
    <citation type="submission" date="2020-08" db="EMBL/GenBank/DDBJ databases">
        <authorList>
            <person name="Koutsovoulos G."/>
            <person name="Danchin GJ E."/>
        </authorList>
    </citation>
    <scope>NUCLEOTIDE SEQUENCE [LARGE SCALE GENOMIC DNA]</scope>
</reference>